<dbReference type="InterPro" id="IPR000843">
    <property type="entry name" value="HTH_LacI"/>
</dbReference>
<dbReference type="InterPro" id="IPR028082">
    <property type="entry name" value="Peripla_BP_I"/>
</dbReference>
<proteinExistence type="predicted"/>
<dbReference type="SUPFAM" id="SSF47413">
    <property type="entry name" value="lambda repressor-like DNA-binding domains"/>
    <property type="match status" value="1"/>
</dbReference>
<protein>
    <submittedName>
        <fullName evidence="7">Alanine racemase</fullName>
    </submittedName>
</protein>
<keyword evidence="2" id="KW-0805">Transcription regulation</keyword>
<evidence type="ECO:0000313" key="7">
    <source>
        <dbReference type="EMBL" id="BCT77314.1"/>
    </source>
</evidence>
<dbReference type="Pfam" id="PF13377">
    <property type="entry name" value="Peripla_BP_3"/>
    <property type="match status" value="1"/>
</dbReference>
<dbReference type="SUPFAM" id="SSF53822">
    <property type="entry name" value="Periplasmic binding protein-like I"/>
    <property type="match status" value="1"/>
</dbReference>
<keyword evidence="3" id="KW-0238">DNA-binding</keyword>
<feature type="domain" description="HTH lacI-type" evidence="6">
    <location>
        <begin position="5"/>
        <end position="61"/>
    </location>
</feature>
<organism evidence="7 8">
    <name type="scientific">Sinomonas cyclohexanicum</name>
    <name type="common">Corynebacterium cyclohexanicum</name>
    <dbReference type="NCBI Taxonomy" id="322009"/>
    <lineage>
        <taxon>Bacteria</taxon>
        <taxon>Bacillati</taxon>
        <taxon>Actinomycetota</taxon>
        <taxon>Actinomycetes</taxon>
        <taxon>Micrococcales</taxon>
        <taxon>Micrococcaceae</taxon>
        <taxon>Sinomonas</taxon>
    </lineage>
</organism>
<dbReference type="PANTHER" id="PTHR30146">
    <property type="entry name" value="LACI-RELATED TRANSCRIPTIONAL REPRESSOR"/>
    <property type="match status" value="1"/>
</dbReference>
<reference evidence="7 8" key="1">
    <citation type="journal article" date="2021" name="J. Biosci. Bioeng.">
        <title>Identification and characterization of a chc gene cluster responsible for the aromatization pathway of cyclohexanecarboxylate degradation in Sinomonas cyclohexanicum ATCC 51369.</title>
        <authorList>
            <person name="Yamamoto T."/>
            <person name="Hasegawa Y."/>
            <person name="Lau P.C.K."/>
            <person name="Iwaki H."/>
        </authorList>
    </citation>
    <scope>NUCLEOTIDE SEQUENCE [LARGE SCALE GENOMIC DNA]</scope>
    <source>
        <strain evidence="7 8">ATCC 51369</strain>
    </source>
</reference>
<dbReference type="Gene3D" id="3.40.50.2300">
    <property type="match status" value="2"/>
</dbReference>
<feature type="region of interest" description="Disordered" evidence="5">
    <location>
        <begin position="322"/>
        <end position="341"/>
    </location>
</feature>
<evidence type="ECO:0000256" key="3">
    <source>
        <dbReference type="ARBA" id="ARBA00023125"/>
    </source>
</evidence>
<gene>
    <name evidence="7" type="ORF">SCMU_31560</name>
</gene>
<accession>A0ABM7PYD8</accession>
<keyword evidence="1" id="KW-0678">Repressor</keyword>
<keyword evidence="4" id="KW-0804">Transcription</keyword>
<dbReference type="Proteomes" id="UP001319861">
    <property type="component" value="Chromosome"/>
</dbReference>
<dbReference type="PROSITE" id="PS50932">
    <property type="entry name" value="HTH_LACI_2"/>
    <property type="match status" value="1"/>
</dbReference>
<dbReference type="EMBL" id="AP024525">
    <property type="protein sequence ID" value="BCT77314.1"/>
    <property type="molecule type" value="Genomic_DNA"/>
</dbReference>
<name>A0ABM7PYD8_SINCY</name>
<evidence type="ECO:0000256" key="5">
    <source>
        <dbReference type="SAM" id="MobiDB-lite"/>
    </source>
</evidence>
<dbReference type="RefSeq" id="WP_229230028.1">
    <property type="nucleotide sequence ID" value="NZ_AP024525.1"/>
</dbReference>
<sequence>MTRKATALDVARRAGVSRSAVSLVLNGRGDGNVAKEAQERILAAAAELSYTPNTIARSLRDQRSHVIGVVSDQAVTSPFDGEIIAGADAVARSRGFVTLATDTEQDAVRDLDAVRTLLDRQVDGLIYVTVGLHELHVPDGMLSVPSALANCYASADSPGAAAALPSIQPDEVAGGRDAAAHLIALGHRRIAFLGGEYSSPAVALRETGFRAAMAGAGLPVREDWVIEAGWDIAPGYRAASALLSAPAGERPTALLAGNDRAAIGVVLAAAHLGLEVPRDLSVMGYDDERRVAEVMVPPLSTVALPLRRIGEESMRAVLDALDSGTSSAPRTTPGGGSAARPAVPLLVPCRLVERESTGPVPAR</sequence>
<evidence type="ECO:0000259" key="6">
    <source>
        <dbReference type="PROSITE" id="PS50932"/>
    </source>
</evidence>
<dbReference type="PANTHER" id="PTHR30146:SF148">
    <property type="entry name" value="HTH-TYPE TRANSCRIPTIONAL REPRESSOR PURR-RELATED"/>
    <property type="match status" value="1"/>
</dbReference>
<dbReference type="CDD" id="cd01392">
    <property type="entry name" value="HTH_LacI"/>
    <property type="match status" value="1"/>
</dbReference>
<keyword evidence="8" id="KW-1185">Reference proteome</keyword>
<evidence type="ECO:0000256" key="1">
    <source>
        <dbReference type="ARBA" id="ARBA00022491"/>
    </source>
</evidence>
<dbReference type="Pfam" id="PF00356">
    <property type="entry name" value="LacI"/>
    <property type="match status" value="1"/>
</dbReference>
<evidence type="ECO:0000256" key="4">
    <source>
        <dbReference type="ARBA" id="ARBA00023163"/>
    </source>
</evidence>
<evidence type="ECO:0000256" key="2">
    <source>
        <dbReference type="ARBA" id="ARBA00023015"/>
    </source>
</evidence>
<dbReference type="InterPro" id="IPR010982">
    <property type="entry name" value="Lambda_DNA-bd_dom_sf"/>
</dbReference>
<dbReference type="InterPro" id="IPR046335">
    <property type="entry name" value="LacI/GalR-like_sensor"/>
</dbReference>
<dbReference type="CDD" id="cd06288">
    <property type="entry name" value="PBP1_sucrose_transcription_regulator"/>
    <property type="match status" value="1"/>
</dbReference>
<dbReference type="Gene3D" id="1.10.260.40">
    <property type="entry name" value="lambda repressor-like DNA-binding domains"/>
    <property type="match status" value="1"/>
</dbReference>
<evidence type="ECO:0000313" key="8">
    <source>
        <dbReference type="Proteomes" id="UP001319861"/>
    </source>
</evidence>
<dbReference type="SMART" id="SM00354">
    <property type="entry name" value="HTH_LACI"/>
    <property type="match status" value="1"/>
</dbReference>